<dbReference type="EMBL" id="CAJNOG010000214">
    <property type="protein sequence ID" value="CAF1082447.1"/>
    <property type="molecule type" value="Genomic_DNA"/>
</dbReference>
<comment type="caution">
    <text evidence="6">The sequence shown here is derived from an EMBL/GenBank/DDBJ whole genome shotgun (WGS) entry which is preliminary data.</text>
</comment>
<dbReference type="SUPFAM" id="SSF46966">
    <property type="entry name" value="Spectrin repeat"/>
    <property type="match status" value="10"/>
</dbReference>
<evidence type="ECO:0000313" key="8">
    <source>
        <dbReference type="Proteomes" id="UP000663845"/>
    </source>
</evidence>
<feature type="region of interest" description="Disordered" evidence="4">
    <location>
        <begin position="2280"/>
        <end position="2330"/>
    </location>
</feature>
<dbReference type="Pfam" id="PF00435">
    <property type="entry name" value="Spectrin"/>
    <property type="match status" value="2"/>
</dbReference>
<feature type="region of interest" description="Disordered" evidence="4">
    <location>
        <begin position="2429"/>
        <end position="2474"/>
    </location>
</feature>
<feature type="region of interest" description="Disordered" evidence="4">
    <location>
        <begin position="284"/>
        <end position="318"/>
    </location>
</feature>
<feature type="compositionally biased region" description="Low complexity" evidence="4">
    <location>
        <begin position="2360"/>
        <end position="2388"/>
    </location>
</feature>
<feature type="region of interest" description="Disordered" evidence="4">
    <location>
        <begin position="1984"/>
        <end position="2056"/>
    </location>
</feature>
<feature type="compositionally biased region" description="Polar residues" evidence="4">
    <location>
        <begin position="1051"/>
        <end position="1070"/>
    </location>
</feature>
<dbReference type="InterPro" id="IPR001715">
    <property type="entry name" value="CH_dom"/>
</dbReference>
<dbReference type="GO" id="GO:0003779">
    <property type="term" value="F:actin binding"/>
    <property type="evidence" value="ECO:0007669"/>
    <property type="project" value="UniProtKB-KW"/>
</dbReference>
<feature type="region of interest" description="Disordered" evidence="4">
    <location>
        <begin position="1"/>
        <end position="23"/>
    </location>
</feature>
<evidence type="ECO:0000256" key="4">
    <source>
        <dbReference type="SAM" id="MobiDB-lite"/>
    </source>
</evidence>
<feature type="compositionally biased region" description="Basic and acidic residues" evidence="4">
    <location>
        <begin position="2023"/>
        <end position="2041"/>
    </location>
</feature>
<dbReference type="Proteomes" id="UP000663844">
    <property type="component" value="Unassembled WGS sequence"/>
</dbReference>
<feature type="region of interest" description="Disordered" evidence="4">
    <location>
        <begin position="1009"/>
        <end position="1078"/>
    </location>
</feature>
<feature type="compositionally biased region" description="Basic and acidic residues" evidence="4">
    <location>
        <begin position="2346"/>
        <end position="2359"/>
    </location>
</feature>
<dbReference type="PANTHER" id="PTHR11915">
    <property type="entry name" value="SPECTRIN/FILAMIN RELATED CYTOSKELETAL PROTEIN"/>
    <property type="match status" value="1"/>
</dbReference>
<dbReference type="PROSITE" id="PS00020">
    <property type="entry name" value="ACTININ_2"/>
    <property type="match status" value="1"/>
</dbReference>
<dbReference type="CDD" id="cd00176">
    <property type="entry name" value="SPEC"/>
    <property type="match status" value="1"/>
</dbReference>
<evidence type="ECO:0000313" key="6">
    <source>
        <dbReference type="EMBL" id="CAF1082447.1"/>
    </source>
</evidence>
<evidence type="ECO:0000256" key="1">
    <source>
        <dbReference type="ARBA" id="ARBA00022737"/>
    </source>
</evidence>
<dbReference type="PROSITE" id="PS00019">
    <property type="entry name" value="ACTININ_1"/>
    <property type="match status" value="1"/>
</dbReference>
<name>A0A814MQP5_9BILA</name>
<reference evidence="6" key="1">
    <citation type="submission" date="2021-02" db="EMBL/GenBank/DDBJ databases">
        <authorList>
            <person name="Nowell W R."/>
        </authorList>
    </citation>
    <scope>NUCLEOTIDE SEQUENCE</scope>
</reference>
<dbReference type="Pfam" id="PF00307">
    <property type="entry name" value="CH"/>
    <property type="match status" value="2"/>
</dbReference>
<sequence length="2474" mass="287938">MSASPTERSSSPELASTMVGDKNEDDIQQFQQIIRDRRYEREDIQKKAFTKWINNQLADTNSTPPVTDLFQDLRDGVILLQLLEVLTGNECKKENGKMRVHHIGNVNKVIAVLAEHGIKLLSISSNDIVDGNPKLTLALIWSIIQYWQGKDVIKSVENNVEQNNIEKFLLSWCQEQTKGYKGVEINDFTRSWQDGLAFNALIHKFRPDLFDYEEILQNASARNLEHAFSVAKNVFKIDRYLDVEDLTSDFPDKKSILMYVMCLFQQLPASNMIIEDKEKNEISTTTIVTDDNSTATTEIKPSSTENETSKERSEEDSIRLKTYQTSMERILQWVLKLEDELDKQDTTISNDLKTIKDQFQNHEEFMISLTQDQNQIGEILLEGNQLLTTPTFHLQTDEDNDIKEQMKILNDHWELLRSKSLDRQTILHKALMKLQVDQIESFDAWLSQTEQRITVDLSLLEQNLSGINRQYEQLAQLQDELVSQQQITESLQNMIIVIDDSPSDNSDSPSTYNSTEIETKLANLSERWAQICNFVQNRWVLLQELKVEFEQIDSHLEKVNKWLISKENEINQMKSQPNINNSDILMQQVHSIQKTESEMTDIRQSIIVLDNSIKLLSQHYDSTTSNEFKILSEQINNFEKRWTQLIDDLEQYSARLKTIDLTTETHTKSDNDLIQKTITTTIEETTTTTYEESDDSIKKSKDNENENIAKLDFDVSARKYIDWIDSIERILDEKPLNQVQIDERQNIIQEVKTKYLSYDDQFKTLIQTGNVITKELKDANEDSNEHETSLKTLESRWQELYKQIVNCEKDLEQSKFNEEFQALNRARSQYQTWIDSTSSNDELQVQLNSFQAYNERLANLRRMADRFDGNNIQRTDDLLRSWDETHSRLRERTIPVEHMQQQSSGIASSSSTSFRQTGVSSVPASPNRIASLYEQSSSSASAGGGGTGGGTGGAGAAITNLGQSIGENGSVFTLTNIYTFGGQDGNSNNGLSNDKSDKYRINSFVEVFNQPSSQHDSEYERHYRETHSSSSITRKIRTSATDSYDYEPNGNYDSSHYQHQYETGGPSSTKYIHEQKSSGTGNLSLLPSTFVDTQNKLRLWLEHVEQSLLSDKVRIIDIHAINAKKKIYKDLLDQTFEQEHNLEILNDIAREYYCKLTIDVTRRLQGELTNYHERLSDIKMFLSERLAKYNRLDKTLSDFESGIEEVKLWIRNAQPRVATSDTSSRGLENQLGRHQVLQHEIRETQTIVNRLNKDVIDLTQDADEHLARRLRDEMNHLNESWSHIVSSTKVYSQNIQDTLKRNKILQEEIRDLQEWIIDRDRSTFFDDGSICHQDQIRERLEQYQRLQTELNLKEYTVRTLVEQARHDISQNSSPELAQSLETLISNWSSLQKKVDTKVIFYSDIYKLHEELKDLLYRENIWLDTLQNRIYAQSHAGVDAEETAEELETIERFIKSHSRINYERIIEISDRLQATKVSLPSINSQINQFHIRWEQLHDDAIKRIHVLNSHVSDHQQLNQQIAAMFEWIRLTDNTLNSRLKDDVYADDVPGEAEKLILEFNQYEAFLYSIEDKIHALRSTGKSEAARRLEQQFLPLKNQFTHLQGKFRQFQKPSDFEPKYARMRQILHDVEQNLYTLEIRSDDPDVVHNQLEHCIKVYKTLSDIKSEVEYVIRIGRGVVEKGQTEEANDLTRQIDQLKATYNNLGAKVSTAKTQLDSVERHLRKFRKEYSHIHEWYVKADHEIRKIENKQVSKNTKEEVDWIRTTRNDIKKLEANFESLRTLERTIQKDAERHLPNLQEKIHELKRQIDHLDQRLRDRSGIVEDRMRIDVKRPTTSSHSERSRRYHNLIYIPFESGCDSSSGISPSSSTTLSPVEYIIYPIGLRKDQVRRLEDDYQRFVHIYQGIIIRLDKLESLLLDAERVTDLTRISQVQEELRSVRTQLDEILNLGQELVSKSEKYSKLVGPDIETITRKFEELQHRIHIIQETQEKRTHQQQQQTSTTSNATTTATTTGAATNNIPNDQADNTRREYYSEKRYNRTERQTHHRSPSESSDVSTAHGVIDEEFKKKYLRCLAYMKLIERLYENQPESDEDSDMKHQRLSRRERTIRDRPEYEEIERIIRETEERAYIIEKTDVEQARRIREKILRLRDCLESLKTRSEQYQNNDEIIRFNERYEEHIRTADRTVAKERDFDSDFIFDMDDTRSVISEPAPHLNTKYRKTVHSLERYRNEDQSRYIPTHEEYQLQPLLRVRSLKAIDHRTLSAPSSPILQPRYRSYERSNVQYTKQSANQQGHQDNYQSSISKSASMPNGGFPLQQNFLPPPPPPNFYHQQPITYRERIIDKHVAEKSTSRGESHRQQHQESSGHVQQQQQQARSASANANTSSSGQTQTLNRSIPVRYETSNGNATLASTGSFRQTNGHTQEEYPSYFHSEQHAGGGGGSSGGGGGSHRQQFYEQQQTYSPQNVGRHPTRIAN</sequence>
<dbReference type="SMART" id="SM00033">
    <property type="entry name" value="CH"/>
    <property type="match status" value="2"/>
</dbReference>
<keyword evidence="1" id="KW-0677">Repeat</keyword>
<feature type="domain" description="Calponin-homology (CH)" evidence="5">
    <location>
        <begin position="163"/>
        <end position="268"/>
    </location>
</feature>
<dbReference type="Gene3D" id="1.10.418.10">
    <property type="entry name" value="Calponin-like domain"/>
    <property type="match status" value="2"/>
</dbReference>
<proteinExistence type="predicted"/>
<feature type="region of interest" description="Disordered" evidence="4">
    <location>
        <begin position="891"/>
        <end position="924"/>
    </location>
</feature>
<feature type="compositionally biased region" description="Low complexity" evidence="4">
    <location>
        <begin position="900"/>
        <end position="913"/>
    </location>
</feature>
<evidence type="ECO:0000259" key="5">
    <source>
        <dbReference type="PROSITE" id="PS50021"/>
    </source>
</evidence>
<feature type="compositionally biased region" description="Polar residues" evidence="4">
    <location>
        <begin position="1"/>
        <end position="14"/>
    </location>
</feature>
<feature type="coiled-coil region" evidence="3">
    <location>
        <begin position="457"/>
        <end position="494"/>
    </location>
</feature>
<keyword evidence="3" id="KW-0175">Coiled coil</keyword>
<feature type="compositionally biased region" description="Polar residues" evidence="4">
    <location>
        <begin position="914"/>
        <end position="924"/>
    </location>
</feature>
<dbReference type="Proteomes" id="UP000663845">
    <property type="component" value="Unassembled WGS sequence"/>
</dbReference>
<feature type="domain" description="Calponin-homology (CH)" evidence="5">
    <location>
        <begin position="43"/>
        <end position="148"/>
    </location>
</feature>
<gene>
    <name evidence="6" type="ORF">JYZ213_LOCUS20369</name>
    <name evidence="7" type="ORF">OXD698_LOCUS142</name>
</gene>
<feature type="coiled-coil region" evidence="3">
    <location>
        <begin position="1678"/>
        <end position="1726"/>
    </location>
</feature>
<dbReference type="PROSITE" id="PS50021">
    <property type="entry name" value="CH"/>
    <property type="match status" value="2"/>
</dbReference>
<dbReference type="InterPro" id="IPR001589">
    <property type="entry name" value="Actinin_actin-bd_CS"/>
</dbReference>
<dbReference type="Gene3D" id="1.20.58.60">
    <property type="match status" value="7"/>
</dbReference>
<organism evidence="6 8">
    <name type="scientific">Adineta steineri</name>
    <dbReference type="NCBI Taxonomy" id="433720"/>
    <lineage>
        <taxon>Eukaryota</taxon>
        <taxon>Metazoa</taxon>
        <taxon>Spiralia</taxon>
        <taxon>Gnathifera</taxon>
        <taxon>Rotifera</taxon>
        <taxon>Eurotatoria</taxon>
        <taxon>Bdelloidea</taxon>
        <taxon>Adinetida</taxon>
        <taxon>Adinetidae</taxon>
        <taxon>Adineta</taxon>
    </lineage>
</organism>
<keyword evidence="2" id="KW-0009">Actin-binding</keyword>
<evidence type="ECO:0000256" key="2">
    <source>
        <dbReference type="ARBA" id="ARBA00023203"/>
    </source>
</evidence>
<dbReference type="SUPFAM" id="SSF47576">
    <property type="entry name" value="Calponin-homology domain, CH-domain"/>
    <property type="match status" value="1"/>
</dbReference>
<feature type="region of interest" description="Disordered" evidence="4">
    <location>
        <begin position="2346"/>
        <end position="2394"/>
    </location>
</feature>
<feature type="coiled-coil region" evidence="3">
    <location>
        <begin position="1760"/>
        <end position="1812"/>
    </location>
</feature>
<feature type="compositionally biased region" description="Basic and acidic residues" evidence="4">
    <location>
        <begin position="1015"/>
        <end position="1027"/>
    </location>
</feature>
<feature type="compositionally biased region" description="Polar residues" evidence="4">
    <location>
        <begin position="2280"/>
        <end position="2307"/>
    </location>
</feature>
<dbReference type="InterPro" id="IPR002017">
    <property type="entry name" value="Spectrin_repeat"/>
</dbReference>
<feature type="compositionally biased region" description="Polar residues" evidence="4">
    <location>
        <begin position="2449"/>
        <end position="2464"/>
    </location>
</feature>
<protein>
    <recommendedName>
        <fullName evidence="5">Calponin-homology (CH) domain-containing protein</fullName>
    </recommendedName>
</protein>
<dbReference type="InterPro" id="IPR036872">
    <property type="entry name" value="CH_dom_sf"/>
</dbReference>
<dbReference type="InterPro" id="IPR018159">
    <property type="entry name" value="Spectrin/alpha-actinin"/>
</dbReference>
<dbReference type="EMBL" id="CAJOAZ010000003">
    <property type="protein sequence ID" value="CAF3481214.1"/>
    <property type="molecule type" value="Genomic_DNA"/>
</dbReference>
<feature type="compositionally biased region" description="Low complexity" evidence="4">
    <location>
        <begin position="1992"/>
        <end position="2014"/>
    </location>
</feature>
<feature type="compositionally biased region" description="Basic and acidic residues" evidence="4">
    <location>
        <begin position="307"/>
        <end position="318"/>
    </location>
</feature>
<feature type="compositionally biased region" description="Gly residues" evidence="4">
    <location>
        <begin position="2435"/>
        <end position="2448"/>
    </location>
</feature>
<accession>A0A814MQP5</accession>
<dbReference type="SMART" id="SM00150">
    <property type="entry name" value="SPEC"/>
    <property type="match status" value="8"/>
</dbReference>
<evidence type="ECO:0000256" key="3">
    <source>
        <dbReference type="SAM" id="Coils"/>
    </source>
</evidence>
<evidence type="ECO:0000313" key="7">
    <source>
        <dbReference type="EMBL" id="CAF3481214.1"/>
    </source>
</evidence>
<feature type="compositionally biased region" description="Polar residues" evidence="4">
    <location>
        <begin position="284"/>
        <end position="306"/>
    </location>
</feature>